<organism evidence="3 4">
    <name type="scientific">Paludibaculum fermentans</name>
    <dbReference type="NCBI Taxonomy" id="1473598"/>
    <lineage>
        <taxon>Bacteria</taxon>
        <taxon>Pseudomonadati</taxon>
        <taxon>Acidobacteriota</taxon>
        <taxon>Terriglobia</taxon>
        <taxon>Bryobacterales</taxon>
        <taxon>Bryobacteraceae</taxon>
        <taxon>Paludibaculum</taxon>
    </lineage>
</organism>
<reference evidence="3 4" key="1">
    <citation type="submission" date="2020-10" db="EMBL/GenBank/DDBJ databases">
        <title>Complete genome sequence of Paludibaculum fermentans P105T, a facultatively anaerobic acidobacterium capable of dissimilatory Fe(III) reduction.</title>
        <authorList>
            <person name="Dedysh S.N."/>
            <person name="Beletsky A.V."/>
            <person name="Kulichevskaya I.S."/>
            <person name="Mardanov A.V."/>
            <person name="Ravin N.V."/>
        </authorList>
    </citation>
    <scope>NUCLEOTIDE SEQUENCE [LARGE SCALE GENOMIC DNA]</scope>
    <source>
        <strain evidence="3 4">P105</strain>
    </source>
</reference>
<dbReference type="RefSeq" id="WP_194449760.1">
    <property type="nucleotide sequence ID" value="NZ_CP063849.1"/>
</dbReference>
<dbReference type="KEGG" id="pfer:IRI77_36075"/>
<protein>
    <recommendedName>
        <fullName evidence="5">PepSY domain-containing protein</fullName>
    </recommendedName>
</protein>
<evidence type="ECO:0000256" key="2">
    <source>
        <dbReference type="SAM" id="SignalP"/>
    </source>
</evidence>
<evidence type="ECO:0008006" key="5">
    <source>
        <dbReference type="Google" id="ProtNLM"/>
    </source>
</evidence>
<proteinExistence type="predicted"/>
<keyword evidence="2" id="KW-0732">Signal</keyword>
<sequence length="196" mass="20054">MKIPALRMTLLCAAASCCFGQAMVEHAAAAAVGTAGSVGGKAISNGLDKVFGRVAAVTKEAEGNPEPEAKVKAQAGTKSMGDSSSTSGAAHSRRTRVTRRSTAAAEASEPAAAYGPARSYAATPPRIVATPQEFAKLTTGAPRSELAERLGTASYKISVPEEGHLTEIYRYANHGVAVGTVRVVDGVVSEVKPAKN</sequence>
<gene>
    <name evidence="3" type="ORF">IRI77_36075</name>
</gene>
<feature type="region of interest" description="Disordered" evidence="1">
    <location>
        <begin position="58"/>
        <end position="118"/>
    </location>
</feature>
<feature type="chain" id="PRO_5032718531" description="PepSY domain-containing protein" evidence="2">
    <location>
        <begin position="28"/>
        <end position="196"/>
    </location>
</feature>
<feature type="signal peptide" evidence="2">
    <location>
        <begin position="1"/>
        <end position="27"/>
    </location>
</feature>
<feature type="compositionally biased region" description="Low complexity" evidence="1">
    <location>
        <begin position="100"/>
        <end position="118"/>
    </location>
</feature>
<evidence type="ECO:0000313" key="3">
    <source>
        <dbReference type="EMBL" id="QOY88097.1"/>
    </source>
</evidence>
<evidence type="ECO:0000256" key="1">
    <source>
        <dbReference type="SAM" id="MobiDB-lite"/>
    </source>
</evidence>
<dbReference type="EMBL" id="CP063849">
    <property type="protein sequence ID" value="QOY88097.1"/>
    <property type="molecule type" value="Genomic_DNA"/>
</dbReference>
<feature type="compositionally biased region" description="Basic and acidic residues" evidence="1">
    <location>
        <begin position="59"/>
        <end position="71"/>
    </location>
</feature>
<dbReference type="Proteomes" id="UP000593892">
    <property type="component" value="Chromosome"/>
</dbReference>
<dbReference type="AlphaFoldDB" id="A0A7S7NQS9"/>
<feature type="compositionally biased region" description="Polar residues" evidence="1">
    <location>
        <begin position="76"/>
        <end position="88"/>
    </location>
</feature>
<keyword evidence="4" id="KW-1185">Reference proteome</keyword>
<evidence type="ECO:0000313" key="4">
    <source>
        <dbReference type="Proteomes" id="UP000593892"/>
    </source>
</evidence>
<accession>A0A7S7NQS9</accession>
<name>A0A7S7NQS9_PALFE</name>